<evidence type="ECO:0000256" key="2">
    <source>
        <dbReference type="PROSITE-ProRule" id="PRU00076"/>
    </source>
</evidence>
<dbReference type="InterPro" id="IPR000152">
    <property type="entry name" value="EGF-type_Asp/Asn_hydroxyl_site"/>
</dbReference>
<dbReference type="PROSITE" id="PS00022">
    <property type="entry name" value="EGF_1"/>
    <property type="match status" value="1"/>
</dbReference>
<dbReference type="InterPro" id="IPR050525">
    <property type="entry name" value="ECM_Assembly_Org"/>
</dbReference>
<dbReference type="PROSITE" id="PS50026">
    <property type="entry name" value="EGF_3"/>
    <property type="match status" value="1"/>
</dbReference>
<dbReference type="Gene3D" id="3.40.50.410">
    <property type="entry name" value="von Willebrand factor, type A domain"/>
    <property type="match status" value="1"/>
</dbReference>
<gene>
    <name evidence="5" type="ORF">PEVE_00024341</name>
</gene>
<dbReference type="InterPro" id="IPR036465">
    <property type="entry name" value="vWFA_dom_sf"/>
</dbReference>
<feature type="domain" description="EGF-like" evidence="3">
    <location>
        <begin position="156"/>
        <end position="192"/>
    </location>
</feature>
<keyword evidence="1 2" id="KW-1015">Disulfide bond</keyword>
<dbReference type="PANTHER" id="PTHR24020">
    <property type="entry name" value="COLLAGEN ALPHA"/>
    <property type="match status" value="1"/>
</dbReference>
<dbReference type="InterPro" id="IPR002035">
    <property type="entry name" value="VWF_A"/>
</dbReference>
<evidence type="ECO:0000256" key="1">
    <source>
        <dbReference type="ARBA" id="ARBA00023157"/>
    </source>
</evidence>
<comment type="caution">
    <text evidence="2">Lacks conserved residue(s) required for the propagation of feature annotation.</text>
</comment>
<dbReference type="PANTHER" id="PTHR24020:SF87">
    <property type="entry name" value="COLLAGEN ALPHA-1(VI) CHAIN-LIKE"/>
    <property type="match status" value="1"/>
</dbReference>
<dbReference type="Proteomes" id="UP001159427">
    <property type="component" value="Unassembled WGS sequence"/>
</dbReference>
<keyword evidence="6" id="KW-1185">Reference proteome</keyword>
<name>A0ABN8SSG5_9CNID</name>
<organism evidence="5 6">
    <name type="scientific">Porites evermanni</name>
    <dbReference type="NCBI Taxonomy" id="104178"/>
    <lineage>
        <taxon>Eukaryota</taxon>
        <taxon>Metazoa</taxon>
        <taxon>Cnidaria</taxon>
        <taxon>Anthozoa</taxon>
        <taxon>Hexacorallia</taxon>
        <taxon>Scleractinia</taxon>
        <taxon>Fungiina</taxon>
        <taxon>Poritidae</taxon>
        <taxon>Porites</taxon>
    </lineage>
</organism>
<evidence type="ECO:0000259" key="4">
    <source>
        <dbReference type="PROSITE" id="PS50234"/>
    </source>
</evidence>
<evidence type="ECO:0000313" key="6">
    <source>
        <dbReference type="Proteomes" id="UP001159427"/>
    </source>
</evidence>
<reference evidence="5 6" key="1">
    <citation type="submission" date="2022-05" db="EMBL/GenBank/DDBJ databases">
        <authorList>
            <consortium name="Genoscope - CEA"/>
            <person name="William W."/>
        </authorList>
    </citation>
    <scope>NUCLEOTIDE SEQUENCE [LARGE SCALE GENOMIC DNA]</scope>
</reference>
<dbReference type="SUPFAM" id="SSF53300">
    <property type="entry name" value="vWA-like"/>
    <property type="match status" value="1"/>
</dbReference>
<protein>
    <submittedName>
        <fullName evidence="5">Uncharacterized protein</fullName>
    </submittedName>
</protein>
<feature type="non-terminal residue" evidence="5">
    <location>
        <position position="355"/>
    </location>
</feature>
<evidence type="ECO:0000313" key="5">
    <source>
        <dbReference type="EMBL" id="CAH3192673.1"/>
    </source>
</evidence>
<proteinExistence type="predicted"/>
<feature type="disulfide bond" evidence="2">
    <location>
        <begin position="182"/>
        <end position="191"/>
    </location>
</feature>
<dbReference type="Gene3D" id="2.10.25.10">
    <property type="entry name" value="Laminin"/>
    <property type="match status" value="1"/>
</dbReference>
<comment type="caution">
    <text evidence="5">The sequence shown here is derived from an EMBL/GenBank/DDBJ whole genome shotgun (WGS) entry which is preliminary data.</text>
</comment>
<dbReference type="EMBL" id="CALNXI010003252">
    <property type="protein sequence ID" value="CAH3192673.1"/>
    <property type="molecule type" value="Genomic_DNA"/>
</dbReference>
<evidence type="ECO:0000259" key="3">
    <source>
        <dbReference type="PROSITE" id="PS50026"/>
    </source>
</evidence>
<dbReference type="InterPro" id="IPR001881">
    <property type="entry name" value="EGF-like_Ca-bd_dom"/>
</dbReference>
<dbReference type="Pfam" id="PF00008">
    <property type="entry name" value="EGF"/>
    <property type="match status" value="1"/>
</dbReference>
<dbReference type="SMART" id="SM00179">
    <property type="entry name" value="EGF_CA"/>
    <property type="match status" value="1"/>
</dbReference>
<feature type="domain" description="VWFA" evidence="4">
    <location>
        <begin position="14"/>
        <end position="149"/>
    </location>
</feature>
<dbReference type="PROSITE" id="PS50234">
    <property type="entry name" value="VWFA"/>
    <property type="match status" value="1"/>
</dbReference>
<dbReference type="InterPro" id="IPR000742">
    <property type="entry name" value="EGF"/>
</dbReference>
<keyword evidence="2" id="KW-0245">EGF-like domain</keyword>
<dbReference type="PROSITE" id="PS00010">
    <property type="entry name" value="ASX_HYDROXYL"/>
    <property type="match status" value="1"/>
</dbReference>
<dbReference type="SUPFAM" id="SSF57196">
    <property type="entry name" value="EGF/Laminin"/>
    <property type="match status" value="1"/>
</dbReference>
<dbReference type="Pfam" id="PF00092">
    <property type="entry name" value="VWA"/>
    <property type="match status" value="1"/>
</dbReference>
<accession>A0ABN8SSG5</accession>
<sequence length="355" mass="38728">MKFAIRVSHRLGLYANTTCIYFVFGEVNAFYSISELMSLEADLSANFPNENQITLGAILDRARETLLSAGSSRVNASNIVVAITSGKSTDDIEVPTITLKASNVTVFAMGVGEKYSLGQLNEMASELDEDHVFTAESWEDVNADFVSEVAKKIYQVVDSCVSSPCYNNGSCTNLDGGYNCTCSVEYSGERCEKSRSVEYLSLGCFHDRNNTPVIPSLESVSATYLNGPHQTRENAVKKCALETAKVGFKAFALQDGGACLSGPFAHINYSIYGETECPPGGKGGPNVSEVYLLGAKCGELLQERLVHLSDRTIKGSSYRDPWGVPYLDGDYSWCPKGVDINREIELELSKRRVLL</sequence>